<organism evidence="10">
    <name type="scientific">uncultured Rubrobacteraceae bacterium</name>
    <dbReference type="NCBI Taxonomy" id="349277"/>
    <lineage>
        <taxon>Bacteria</taxon>
        <taxon>Bacillati</taxon>
        <taxon>Actinomycetota</taxon>
        <taxon>Rubrobacteria</taxon>
        <taxon>Rubrobacterales</taxon>
        <taxon>Rubrobacteraceae</taxon>
        <taxon>environmental samples</taxon>
    </lineage>
</organism>
<evidence type="ECO:0000256" key="4">
    <source>
        <dbReference type="ARBA" id="ARBA00022553"/>
    </source>
</evidence>
<dbReference type="AlphaFoldDB" id="A0A6J4SH57"/>
<evidence type="ECO:0000256" key="8">
    <source>
        <dbReference type="SAM" id="Phobius"/>
    </source>
</evidence>
<dbReference type="EC" id="2.7.13.3" evidence="3"/>
<protein>
    <recommendedName>
        <fullName evidence="3">histidine kinase</fullName>
        <ecNumber evidence="3">2.7.13.3</ecNumber>
    </recommendedName>
</protein>
<dbReference type="SUPFAM" id="SSF47384">
    <property type="entry name" value="Homodimeric domain of signal transducing histidine kinase"/>
    <property type="match status" value="1"/>
</dbReference>
<keyword evidence="6 10" id="KW-0418">Kinase</keyword>
<dbReference type="InterPro" id="IPR036097">
    <property type="entry name" value="HisK_dim/P_sf"/>
</dbReference>
<gene>
    <name evidence="10" type="ORF">AVDCRST_MAG12-2552</name>
</gene>
<feature type="transmembrane region" description="Helical" evidence="8">
    <location>
        <begin position="80"/>
        <end position="97"/>
    </location>
</feature>
<dbReference type="GO" id="GO:0034220">
    <property type="term" value="P:monoatomic ion transmembrane transport"/>
    <property type="evidence" value="ECO:0007669"/>
    <property type="project" value="UniProtKB-KW"/>
</dbReference>
<keyword evidence="10" id="KW-0407">Ion channel</keyword>
<dbReference type="CDD" id="cd00082">
    <property type="entry name" value="HisKA"/>
    <property type="match status" value="1"/>
</dbReference>
<sequence>MQELPDARLPEETELHRFLDRAIFWLEWGSFAVVLAITLAQPTAGRFGIPNWALVLVFAVFFLAFDVLRNKVRRMHSFRLRFALDLPSVTLVYALGAEPGGPLFIFFFVSVVCASAILAPRESVAYTATAAMLVAFVELAAIPNVDSQGLAGRLVLLAVFGVNTAILARRVTLEQASAQSAHGRTERLKELDRLRENFVSSISHDLRTPLTATRAGLGLLQASVAERLRSDERDLLENARRNAARLGMVVDDLLAYNQFEAGTLRLELEPLDLRAVVSDAASTVRPLFHEKRQALELDLPEALPAEGDPRRLNQVVVNLLENANVHTPEGTRVYVSGRVTDGEVSLVFSDDGPGIPETETEAIFGRFYRLGTEEGGSGLGLAIAREIVELHGGRIRAENRPQGGATFIVVLPREGGGDAP</sequence>
<dbReference type="GO" id="GO:0000155">
    <property type="term" value="F:phosphorelay sensor kinase activity"/>
    <property type="evidence" value="ECO:0007669"/>
    <property type="project" value="InterPro"/>
</dbReference>
<dbReference type="PANTHER" id="PTHR43547">
    <property type="entry name" value="TWO-COMPONENT HISTIDINE KINASE"/>
    <property type="match status" value="1"/>
</dbReference>
<feature type="transmembrane region" description="Helical" evidence="8">
    <location>
        <begin position="22"/>
        <end position="43"/>
    </location>
</feature>
<keyword evidence="10" id="KW-0406">Ion transport</keyword>
<feature type="transmembrane region" description="Helical" evidence="8">
    <location>
        <begin position="124"/>
        <end position="144"/>
    </location>
</feature>
<dbReference type="InterPro" id="IPR036890">
    <property type="entry name" value="HATPase_C_sf"/>
</dbReference>
<dbReference type="SMART" id="SM00387">
    <property type="entry name" value="HATPase_c"/>
    <property type="match status" value="1"/>
</dbReference>
<accession>A0A6J4SH57</accession>
<dbReference type="PANTHER" id="PTHR43547:SF2">
    <property type="entry name" value="HYBRID SIGNAL TRANSDUCTION HISTIDINE KINASE C"/>
    <property type="match status" value="1"/>
</dbReference>
<dbReference type="CDD" id="cd00075">
    <property type="entry name" value="HATPase"/>
    <property type="match status" value="1"/>
</dbReference>
<keyword evidence="10" id="KW-0813">Transport</keyword>
<evidence type="ECO:0000313" key="10">
    <source>
        <dbReference type="EMBL" id="CAA9498933.1"/>
    </source>
</evidence>
<feature type="transmembrane region" description="Helical" evidence="8">
    <location>
        <begin position="49"/>
        <end position="68"/>
    </location>
</feature>
<evidence type="ECO:0000256" key="6">
    <source>
        <dbReference type="ARBA" id="ARBA00022777"/>
    </source>
</evidence>
<dbReference type="InterPro" id="IPR003594">
    <property type="entry name" value="HATPase_dom"/>
</dbReference>
<dbReference type="SMART" id="SM00388">
    <property type="entry name" value="HisKA"/>
    <property type="match status" value="1"/>
</dbReference>
<dbReference type="Gene3D" id="1.10.287.130">
    <property type="match status" value="1"/>
</dbReference>
<keyword evidence="5 10" id="KW-0808">Transferase</keyword>
<dbReference type="Gene3D" id="3.30.565.10">
    <property type="entry name" value="Histidine kinase-like ATPase, C-terminal domain"/>
    <property type="match status" value="1"/>
</dbReference>
<evidence type="ECO:0000256" key="7">
    <source>
        <dbReference type="ARBA" id="ARBA00023012"/>
    </source>
</evidence>
<keyword evidence="8" id="KW-0472">Membrane</keyword>
<feature type="transmembrane region" description="Helical" evidence="8">
    <location>
        <begin position="150"/>
        <end position="168"/>
    </location>
</feature>
<comment type="subcellular location">
    <subcellularLocation>
        <location evidence="2">Cell membrane</location>
    </subcellularLocation>
</comment>
<dbReference type="PROSITE" id="PS50109">
    <property type="entry name" value="HIS_KIN"/>
    <property type="match status" value="1"/>
</dbReference>
<evidence type="ECO:0000256" key="1">
    <source>
        <dbReference type="ARBA" id="ARBA00000085"/>
    </source>
</evidence>
<dbReference type="Pfam" id="PF02518">
    <property type="entry name" value="HATPase_c"/>
    <property type="match status" value="1"/>
</dbReference>
<dbReference type="PRINTS" id="PR00344">
    <property type="entry name" value="BCTRLSENSOR"/>
</dbReference>
<evidence type="ECO:0000259" key="9">
    <source>
        <dbReference type="PROSITE" id="PS50109"/>
    </source>
</evidence>
<keyword evidence="8" id="KW-1133">Transmembrane helix</keyword>
<reference evidence="10" key="1">
    <citation type="submission" date="2020-02" db="EMBL/GenBank/DDBJ databases">
        <authorList>
            <person name="Meier V. D."/>
        </authorList>
    </citation>
    <scope>NUCLEOTIDE SEQUENCE</scope>
    <source>
        <strain evidence="10">AVDCRST_MAG12</strain>
    </source>
</reference>
<dbReference type="FunFam" id="3.30.565.10:FF:000006">
    <property type="entry name" value="Sensor histidine kinase WalK"/>
    <property type="match status" value="1"/>
</dbReference>
<dbReference type="Pfam" id="PF00512">
    <property type="entry name" value="HisKA"/>
    <property type="match status" value="1"/>
</dbReference>
<keyword evidence="8" id="KW-0812">Transmembrane</keyword>
<keyword evidence="4" id="KW-0597">Phosphoprotein</keyword>
<name>A0A6J4SH57_9ACTN</name>
<dbReference type="InterPro" id="IPR003661">
    <property type="entry name" value="HisK_dim/P_dom"/>
</dbReference>
<proteinExistence type="predicted"/>
<dbReference type="SUPFAM" id="SSF55874">
    <property type="entry name" value="ATPase domain of HSP90 chaperone/DNA topoisomerase II/histidine kinase"/>
    <property type="match status" value="1"/>
</dbReference>
<feature type="domain" description="Histidine kinase" evidence="9">
    <location>
        <begin position="201"/>
        <end position="415"/>
    </location>
</feature>
<dbReference type="InterPro" id="IPR004358">
    <property type="entry name" value="Sig_transdc_His_kin-like_C"/>
</dbReference>
<dbReference type="GO" id="GO:0005886">
    <property type="term" value="C:plasma membrane"/>
    <property type="evidence" value="ECO:0007669"/>
    <property type="project" value="UniProtKB-SubCell"/>
</dbReference>
<dbReference type="EMBL" id="CADCVK010000367">
    <property type="protein sequence ID" value="CAA9498933.1"/>
    <property type="molecule type" value="Genomic_DNA"/>
</dbReference>
<comment type="catalytic activity">
    <reaction evidence="1">
        <text>ATP + protein L-histidine = ADP + protein N-phospho-L-histidine.</text>
        <dbReference type="EC" id="2.7.13.3"/>
    </reaction>
</comment>
<evidence type="ECO:0000256" key="2">
    <source>
        <dbReference type="ARBA" id="ARBA00004236"/>
    </source>
</evidence>
<evidence type="ECO:0000256" key="3">
    <source>
        <dbReference type="ARBA" id="ARBA00012438"/>
    </source>
</evidence>
<dbReference type="InterPro" id="IPR005467">
    <property type="entry name" value="His_kinase_dom"/>
</dbReference>
<keyword evidence="7" id="KW-0902">Two-component regulatory system</keyword>
<evidence type="ECO:0000256" key="5">
    <source>
        <dbReference type="ARBA" id="ARBA00022679"/>
    </source>
</evidence>